<proteinExistence type="predicted"/>
<dbReference type="RefSeq" id="WP_345158728.1">
    <property type="nucleotide sequence ID" value="NZ_BAABHC010000011.1"/>
</dbReference>
<dbReference type="EMBL" id="BAABHC010000011">
    <property type="protein sequence ID" value="GAA4431899.1"/>
    <property type="molecule type" value="Genomic_DNA"/>
</dbReference>
<keyword evidence="4" id="KW-1185">Reference proteome</keyword>
<protein>
    <submittedName>
        <fullName evidence="3">Cell surface protein SprA</fullName>
    </submittedName>
</protein>
<dbReference type="Proteomes" id="UP001500552">
    <property type="component" value="Unassembled WGS sequence"/>
</dbReference>
<evidence type="ECO:0000259" key="2">
    <source>
        <dbReference type="Pfam" id="PF14349"/>
    </source>
</evidence>
<dbReference type="InterPro" id="IPR026377">
    <property type="entry name" value="Cell_surface_SprA"/>
</dbReference>
<feature type="region of interest" description="Disordered" evidence="1">
    <location>
        <begin position="66"/>
        <end position="86"/>
    </location>
</feature>
<feature type="domain" description="Gliding motility protein SprA N-terminal" evidence="2">
    <location>
        <begin position="102"/>
        <end position="387"/>
    </location>
</feature>
<gene>
    <name evidence="3" type="primary">sprA</name>
    <name evidence="3" type="ORF">GCM10023188_19870</name>
</gene>
<feature type="domain" description="Gliding motility protein SprA N-terminal" evidence="2">
    <location>
        <begin position="1112"/>
        <end position="1610"/>
    </location>
</feature>
<organism evidence="3 4">
    <name type="scientific">Pontibacter saemangeumensis</name>
    <dbReference type="NCBI Taxonomy" id="1084525"/>
    <lineage>
        <taxon>Bacteria</taxon>
        <taxon>Pseudomonadati</taxon>
        <taxon>Bacteroidota</taxon>
        <taxon>Cytophagia</taxon>
        <taxon>Cytophagales</taxon>
        <taxon>Hymenobacteraceae</taxon>
        <taxon>Pontibacter</taxon>
    </lineage>
</organism>
<comment type="caution">
    <text evidence="3">The sequence shown here is derived from an EMBL/GenBank/DDBJ whole genome shotgun (WGS) entry which is preliminary data.</text>
</comment>
<sequence>MIWKSKKNNLLWVTVATISMLGWWSQAEELRAASRIRFTILKNILLLQDTVQTDTSKAQQYIPSRRPTFVPSDRRGSPFSTRPTTSPLLLGQPSNLQLNVELDDSLQEYRISETIGGINYRPPSTMSLREFSEWQQRESIRNYWRAKSGGLDGESVVSSNRLIPKLYISPMFDRIFGGNYVDIQPNGNVSLKFGARFNRNQNPSIPLSQQRTGDFDFEQNISLNLVGQIGEKMRLNFNWDNNANFDFENNMKLDYTGYEEEIVRKVEAGNVSLPLNNSLIMGAQNLFGIKTQLQFGRLGVTTIASSVRGTNDEVVVQNGAQNRPFSIRVDEYDNNRHFYLSQFFRGRYNESLKNLPLVNSGIVIRRLELYVTNSNRSTENLRNMVAYMDLGEADPFRDQFGSGRPATAPADNAANTLYSQVARNNTARDNSQVDGYLNSLGLQKGIDFEHVRARKLDPREYKFNPQLGYISLNTVLLPDQVLGVAFEYTYNGKTYQVGELVDDYQNLNAEQVIHLKLLRATNPSLQYPTWDLMMKNVYSLDATQLNRENFQLQIIYKDDETGVDITSIKEPSPIQNIPLVEVMNLDNVNTNNDKPSDGNFDFLSGITIDPETGRIFFPQVEPFGDYLAQKLEGRPELIEKYVFQELYDQTQTDAQQNSVKAKFYINGRFQASSADEITLPGFRIAEGSVAVYSGGTRLVEGTDYQVFYDLGRIKILNPSYISSANDLRVTYEKAELLNIQPRTMLGARFDYRLSDDINLGATVLSINEQAYINRVSIGDEPANNTIYGFDLNLQKESRFLTKMTDAIPLIQTKEPSLVTFSGEFAQLIPGQTKSNANEDGASYIDDFEGAETPYSLGGFNNTNWRLAATPAPLVPGPGIEYSYNRAKIAWYTIDQIFYRNSDNLKPDNISDDDLKNQYVRPVRRTEVFPGRDAETSNTFEYTFDVAYYPNERGQYNYNPNLTSQGLLAGDPRDNWAGISREISFDTDFDNANIEYVEFWLLDPFITGPNGRQDAQGNEVTNNGGGELVLNLGSVSEDILKDNEYAFENGLPTNATDLQDLEETIWGRVTQQQFLTDAFSAVPGARQNQDIGLDGLGDANEATYFQNSFLSRIPGTAPQSVLRDPSADNFLHHLDPLYDQQDAGILARYKNYNGMENNSPEDSRFANYAFPDKEDLNRDNVINDLEQYYEYKINLRPEQMEVGQNYIVDAVQDDNTKATWYQFRVPVRQPTNTVGGISGFKSIRFMRMYLTQFADPVVLRFVQFQFIANQWRKFEQPISEGTPCLTCTDDARSFTVSTVNIEENGQLVEGINNTPYKVPPGIDRLRDYASVNDRRQNEQSLQLCVEDLKDSFSKAVYKNISLDMLIYKQLKMFLHAETSDPSATGDDDVQAFIRIGTDFTQNYYEYVVPLKLTPSGSDAVAEIWPEQNQIEIALQDLVDAKVQRNSDPDHSFIYVPYEVTLPDGKLIRVVGNPDFSEVEGIMIGVRNPRQANDDNRPHSVCIWADELRVTDFRNQTGWAGNARLNTKLADFANITATGAYTTIGFGGLQQKIAQRARENTALFDMSANVMMDKFLPQKWGIKVPLTLQYGTLYSEPQFDPLDQDVPLEQSLTKFDSDEQRRAYRKEVTTRETRRSISLLNVRKDRVDPEARVRLYDVENFSFSYSYAERLFTNVETDRDFSKTYTGGVAYTYNNTPKNYTPFANVQGLSSPYFRLLKEFNFSLVPSRFAVRADLNRFYNEVYLQRPDQETGFVTTRGLTPTFQKYFYFNRIYDMRWDLTKSLSLDYTATNRAVVDEPYARINNEVDSLQYKNKVIWDNLMRGGRNTNFNQLVALNYKLPFDKFPLTDFLDAETRYAATYIWTAGSTALNQAADFQLGNTAENSTELSVNGKIDMVKLYNKVKFLKEVNSPAPAGRPVASPVPADSTAAATKPKADLKALKSLARLLMMTRSLNVAYLENRGSMMPGYLPTTSFFGFDDDFEAPGLPFILGRQYDLDELYNRAYTNGWYTDSSQYLNTPFSALNTQTFTARANLEPFRNFNVQLDARRTKSVIDEIFYRKEFDDFGDISEMNQRQNPFTSGSFSTSFLALGTLFESTEDGTSEAFNNFVRYRHNVHDKLTAANEFAGDSGYTLNSQEVLMKSFLYAYQGRDINGYEAEAEESPFKRLPIPNWRIDYNGLERLPIFQKWFSQINLSHAYNSSYNITSFTTSLIYDQEPEGFPTQLNDVGRLESYYIVNQLTVVERLAPLLGVNFRTKNNLTGRIEYKIERNLSLNLTNAQVTETNVKDYVIGFGYTTNNFRIPFKIGGERKVLENELTMRLDLSVRDNQTVQRAISTDDQNVERIQNQITNGTRQLQLRPTVDYVLSQRVNLQFYVLRTVSDPKISTSFRNSVTEGGVQLRVSLQ</sequence>
<dbReference type="InterPro" id="IPR025684">
    <property type="entry name" value="SprA_N_dom"/>
</dbReference>
<dbReference type="NCBIfam" id="TIGR04189">
    <property type="entry name" value="surface_SprA"/>
    <property type="match status" value="1"/>
</dbReference>
<accession>A0ABP8LLD3</accession>
<evidence type="ECO:0000313" key="3">
    <source>
        <dbReference type="EMBL" id="GAA4431899.1"/>
    </source>
</evidence>
<name>A0ABP8LLD3_9BACT</name>
<reference evidence="4" key="1">
    <citation type="journal article" date="2019" name="Int. J. Syst. Evol. Microbiol.">
        <title>The Global Catalogue of Microorganisms (GCM) 10K type strain sequencing project: providing services to taxonomists for standard genome sequencing and annotation.</title>
        <authorList>
            <consortium name="The Broad Institute Genomics Platform"/>
            <consortium name="The Broad Institute Genome Sequencing Center for Infectious Disease"/>
            <person name="Wu L."/>
            <person name="Ma J."/>
        </authorList>
    </citation>
    <scope>NUCLEOTIDE SEQUENCE [LARGE SCALE GENOMIC DNA]</scope>
    <source>
        <strain evidence="4">JCM 17926</strain>
    </source>
</reference>
<evidence type="ECO:0000313" key="4">
    <source>
        <dbReference type="Proteomes" id="UP001500552"/>
    </source>
</evidence>
<evidence type="ECO:0000256" key="1">
    <source>
        <dbReference type="SAM" id="MobiDB-lite"/>
    </source>
</evidence>
<dbReference type="Pfam" id="PF14349">
    <property type="entry name" value="SprA_N"/>
    <property type="match status" value="2"/>
</dbReference>